<feature type="transmembrane region" description="Helical" evidence="1">
    <location>
        <begin position="474"/>
        <end position="498"/>
    </location>
</feature>
<dbReference type="Pfam" id="PF00646">
    <property type="entry name" value="F-box"/>
    <property type="match status" value="1"/>
</dbReference>
<comment type="caution">
    <text evidence="3">The sequence shown here is derived from an EMBL/GenBank/DDBJ whole genome shotgun (WGS) entry which is preliminary data.</text>
</comment>
<name>A0AA39YMV0_9PEZI</name>
<dbReference type="CDD" id="cd09917">
    <property type="entry name" value="F-box_SF"/>
    <property type="match status" value="1"/>
</dbReference>
<evidence type="ECO:0000256" key="1">
    <source>
        <dbReference type="SAM" id="Phobius"/>
    </source>
</evidence>
<feature type="domain" description="F-box" evidence="2">
    <location>
        <begin position="40"/>
        <end position="85"/>
    </location>
</feature>
<keyword evidence="1" id="KW-0472">Membrane</keyword>
<dbReference type="InterPro" id="IPR036047">
    <property type="entry name" value="F-box-like_dom_sf"/>
</dbReference>
<reference evidence="3" key="1">
    <citation type="submission" date="2023-06" db="EMBL/GenBank/DDBJ databases">
        <title>Genome-scale phylogeny and comparative genomics of the fungal order Sordariales.</title>
        <authorList>
            <consortium name="Lawrence Berkeley National Laboratory"/>
            <person name="Hensen N."/>
            <person name="Bonometti L."/>
            <person name="Westerberg I."/>
            <person name="Brannstrom I.O."/>
            <person name="Guillou S."/>
            <person name="Cros-Aarteil S."/>
            <person name="Calhoun S."/>
            <person name="Haridas S."/>
            <person name="Kuo A."/>
            <person name="Mondo S."/>
            <person name="Pangilinan J."/>
            <person name="Riley R."/>
            <person name="Labutti K."/>
            <person name="Andreopoulos B."/>
            <person name="Lipzen A."/>
            <person name="Chen C."/>
            <person name="Yanf M."/>
            <person name="Daum C."/>
            <person name="Ng V."/>
            <person name="Clum A."/>
            <person name="Steindorff A."/>
            <person name="Ohm R."/>
            <person name="Martin F."/>
            <person name="Silar P."/>
            <person name="Natvig D."/>
            <person name="Lalanne C."/>
            <person name="Gautier V."/>
            <person name="Ament-Velasquez S.L."/>
            <person name="Kruys A."/>
            <person name="Hutchinson M.I."/>
            <person name="Powell A.J."/>
            <person name="Barry K."/>
            <person name="Miller A.N."/>
            <person name="Grigoriev I.V."/>
            <person name="Debuchy R."/>
            <person name="Gladieux P."/>
            <person name="Thoren M.H."/>
            <person name="Johannesson H."/>
        </authorList>
    </citation>
    <scope>NUCLEOTIDE SEQUENCE</scope>
    <source>
        <strain evidence="3">SMH2532-1</strain>
    </source>
</reference>
<protein>
    <recommendedName>
        <fullName evidence="2">F-box domain-containing protein</fullName>
    </recommendedName>
</protein>
<dbReference type="Proteomes" id="UP001174936">
    <property type="component" value="Unassembled WGS sequence"/>
</dbReference>
<dbReference type="SUPFAM" id="SSF81383">
    <property type="entry name" value="F-box domain"/>
    <property type="match status" value="1"/>
</dbReference>
<evidence type="ECO:0000313" key="4">
    <source>
        <dbReference type="Proteomes" id="UP001174936"/>
    </source>
</evidence>
<keyword evidence="4" id="KW-1185">Reference proteome</keyword>
<evidence type="ECO:0000313" key="3">
    <source>
        <dbReference type="EMBL" id="KAK0655468.1"/>
    </source>
</evidence>
<dbReference type="AlphaFoldDB" id="A0AA39YMV0"/>
<organism evidence="3 4">
    <name type="scientific">Cercophora newfieldiana</name>
    <dbReference type="NCBI Taxonomy" id="92897"/>
    <lineage>
        <taxon>Eukaryota</taxon>
        <taxon>Fungi</taxon>
        <taxon>Dikarya</taxon>
        <taxon>Ascomycota</taxon>
        <taxon>Pezizomycotina</taxon>
        <taxon>Sordariomycetes</taxon>
        <taxon>Sordariomycetidae</taxon>
        <taxon>Sordariales</taxon>
        <taxon>Lasiosphaeriaceae</taxon>
        <taxon>Cercophora</taxon>
    </lineage>
</organism>
<proteinExistence type="predicted"/>
<gene>
    <name evidence="3" type="ORF">B0T16DRAFT_487004</name>
</gene>
<sequence length="697" mass="78166">MIIKLLSLNPDTAWTGRTRREGPSSDTDPLVADAFYNAKYSHLCRLPDTVLLRIMERLDPIGLQCLRRTSRLFLRLFGDDRFSHYHHDDDDDDLTRQGCADHTGPGPPVFFPWVRSRRVLECRYPQTPGTRPLGQLLQQDIRICATCRENREARQAWHRALCIKRTSDTALRRCAPCDVHHPPAYFSRLRRCLGRLGHVRLCEHDGCVITWDTALKYGKQLVKCDLPEPARVRLLVCRDKSHLPTRHLHQQQAADGDEAGYYPSITITGSKSTAIRLCMEWTGCLPLRLATRDEEDEKSLVTPGEMARLLKRFRHGSPAEFIVPQSTLGSLPEMRCFDPNRCRCLHYAGKDDTPKGWLLGPRQRRSQNQACRFSSDSDGKLGVAMVSGTHTSRCTIGRDSEMRIDIGPSTTHAASARGRLPLCLGITYRRSILVAAKGDECRAVTQSWYEAIDSRSYAGVALDGNTMHPSPRSAVMLVATLAAALVVLFLLVAGTSALPHPTGVRPLRPVPTNTTKPVTDLKKAALALERALADWSKALKGVSDSEPWKPTSGTRAAAKKIANACSWIDEEILVGVLVAIGTVAAVVGPGRLLLAGTRVLGAGSLWVRVAWRRFSVRVLRAWWRKGVWELLGKMSMSVRWKRYGPARTLNEWGVVSRAWLEEWAAYTYTYKPEKRIPGVFGEWLRTWDNYLDRAARV</sequence>
<keyword evidence="1" id="KW-1133">Transmembrane helix</keyword>
<dbReference type="EMBL" id="JAULSV010000001">
    <property type="protein sequence ID" value="KAK0655468.1"/>
    <property type="molecule type" value="Genomic_DNA"/>
</dbReference>
<dbReference type="InterPro" id="IPR001810">
    <property type="entry name" value="F-box_dom"/>
</dbReference>
<accession>A0AA39YMV0</accession>
<evidence type="ECO:0000259" key="2">
    <source>
        <dbReference type="PROSITE" id="PS50181"/>
    </source>
</evidence>
<keyword evidence="1" id="KW-0812">Transmembrane</keyword>
<dbReference type="PROSITE" id="PS50181">
    <property type="entry name" value="FBOX"/>
    <property type="match status" value="1"/>
</dbReference>